<accession>A0A8H7U029</accession>
<dbReference type="EMBL" id="JADOXO010000227">
    <property type="protein sequence ID" value="KAF9808948.1"/>
    <property type="molecule type" value="Genomic_DNA"/>
</dbReference>
<dbReference type="Proteomes" id="UP000639403">
    <property type="component" value="Unassembled WGS sequence"/>
</dbReference>
<dbReference type="AlphaFoldDB" id="A0A8H7U029"/>
<evidence type="ECO:0000256" key="1">
    <source>
        <dbReference type="SAM" id="MobiDB-lite"/>
    </source>
</evidence>
<dbReference type="SUPFAM" id="SSF103107">
    <property type="entry name" value="Hypothetical protein c14orf129, hspc210"/>
    <property type="match status" value="1"/>
</dbReference>
<dbReference type="Pfam" id="PF05303">
    <property type="entry name" value="GSKIP_dom"/>
    <property type="match status" value="1"/>
</dbReference>
<gene>
    <name evidence="3" type="ORF">IEO21_07670</name>
</gene>
<evidence type="ECO:0000313" key="3">
    <source>
        <dbReference type="EMBL" id="KAF9808948.1"/>
    </source>
</evidence>
<name>A0A8H7U029_9APHY</name>
<evidence type="ECO:0000313" key="4">
    <source>
        <dbReference type="Proteomes" id="UP000639403"/>
    </source>
</evidence>
<reference evidence="3" key="1">
    <citation type="submission" date="2020-11" db="EMBL/GenBank/DDBJ databases">
        <authorList>
            <person name="Koelle M."/>
            <person name="Horta M.A.C."/>
            <person name="Nowrousian M."/>
            <person name="Ohm R.A."/>
            <person name="Benz P."/>
            <person name="Pilgard A."/>
        </authorList>
    </citation>
    <scope>NUCLEOTIDE SEQUENCE</scope>
    <source>
        <strain evidence="3">FPRL280</strain>
    </source>
</reference>
<reference evidence="3" key="2">
    <citation type="journal article" name="Front. Microbiol.">
        <title>Degradative Capacity of Two Strains of Rhodonia placenta: From Phenotype to Genotype.</title>
        <authorList>
            <person name="Kolle M."/>
            <person name="Horta M.A.C."/>
            <person name="Nowrousian M."/>
            <person name="Ohm R.A."/>
            <person name="Benz J.P."/>
            <person name="Pilgard A."/>
        </authorList>
    </citation>
    <scope>NUCLEOTIDE SEQUENCE</scope>
    <source>
        <strain evidence="3">FPRL280</strain>
    </source>
</reference>
<proteinExistence type="predicted"/>
<dbReference type="InterPro" id="IPR007967">
    <property type="entry name" value="GSKIP_dom"/>
</dbReference>
<sequence length="140" mass="15157">MADGHRCGNPSDESEQSSWTPVPSADDNSRPSTPNFPTVELTSALGEQCFGIVDFTIVSSTVHEASARVALLEGNTVIISLSSRGYRAVLGPGLETREVPTEITLELSYESIEDILTVLSSRYGDVRRDRLFAKLEALSP</sequence>
<comment type="caution">
    <text evidence="3">The sequence shown here is derived from an EMBL/GenBank/DDBJ whole genome shotgun (WGS) entry which is preliminary data.</text>
</comment>
<dbReference type="InterPro" id="IPR023231">
    <property type="entry name" value="GSKIP_dom_sf"/>
</dbReference>
<feature type="region of interest" description="Disordered" evidence="1">
    <location>
        <begin position="1"/>
        <end position="38"/>
    </location>
</feature>
<evidence type="ECO:0000259" key="2">
    <source>
        <dbReference type="Pfam" id="PF05303"/>
    </source>
</evidence>
<protein>
    <recommendedName>
        <fullName evidence="2">GSKIP domain-containing protein</fullName>
    </recommendedName>
</protein>
<organism evidence="3 4">
    <name type="scientific">Rhodonia placenta</name>
    <dbReference type="NCBI Taxonomy" id="104341"/>
    <lineage>
        <taxon>Eukaryota</taxon>
        <taxon>Fungi</taxon>
        <taxon>Dikarya</taxon>
        <taxon>Basidiomycota</taxon>
        <taxon>Agaricomycotina</taxon>
        <taxon>Agaricomycetes</taxon>
        <taxon>Polyporales</taxon>
        <taxon>Adustoporiaceae</taxon>
        <taxon>Rhodonia</taxon>
    </lineage>
</organism>
<feature type="domain" description="GSKIP" evidence="2">
    <location>
        <begin position="60"/>
        <end position="138"/>
    </location>
</feature>
<dbReference type="Gene3D" id="3.30.2280.10">
    <property type="entry name" value="Hypothetical protein (hspc210)"/>
    <property type="match status" value="1"/>
</dbReference>